<dbReference type="VEuPathDB" id="FungiDB:H310_12902"/>
<keyword evidence="2" id="KW-1185">Reference proteome</keyword>
<proteinExistence type="predicted"/>
<gene>
    <name evidence="1" type="ORF">DYB32_005675</name>
</gene>
<name>A0A3R7A7Y4_9STRA</name>
<evidence type="ECO:0000313" key="2">
    <source>
        <dbReference type="Proteomes" id="UP000285060"/>
    </source>
</evidence>
<accession>A0A3R7A7Y4</accession>
<organism evidence="1 2">
    <name type="scientific">Aphanomyces invadans</name>
    <dbReference type="NCBI Taxonomy" id="157072"/>
    <lineage>
        <taxon>Eukaryota</taxon>
        <taxon>Sar</taxon>
        <taxon>Stramenopiles</taxon>
        <taxon>Oomycota</taxon>
        <taxon>Saprolegniomycetes</taxon>
        <taxon>Saprolegniales</taxon>
        <taxon>Verrucalvaceae</taxon>
        <taxon>Aphanomyces</taxon>
    </lineage>
</organism>
<reference evidence="1 2" key="1">
    <citation type="submission" date="2018-08" db="EMBL/GenBank/DDBJ databases">
        <title>Aphanomyces genome sequencing and annotation.</title>
        <authorList>
            <person name="Minardi D."/>
            <person name="Oidtmann B."/>
            <person name="Van Der Giezen M."/>
            <person name="Studholme D.J."/>
        </authorList>
    </citation>
    <scope>NUCLEOTIDE SEQUENCE [LARGE SCALE GENOMIC DNA]</scope>
    <source>
        <strain evidence="1 2">NJM0002</strain>
    </source>
</reference>
<comment type="caution">
    <text evidence="1">The sequence shown here is derived from an EMBL/GenBank/DDBJ whole genome shotgun (WGS) entry which is preliminary data.</text>
</comment>
<protein>
    <submittedName>
        <fullName evidence="1">Uncharacterized protein</fullName>
    </submittedName>
</protein>
<dbReference type="AlphaFoldDB" id="A0A3R7A7Y4"/>
<dbReference type="Proteomes" id="UP000285060">
    <property type="component" value="Unassembled WGS sequence"/>
</dbReference>
<sequence>MGTTTSFTMKATSNDNAAAASIRFFRTKCSHADLFRESYIRCYQNHGLKLALDLMWQWFTPALFHRLHAFAADHAVDGNDDIVVYNEWIGTLYAIVEDMLAAHSETVERLAHRLDQRNRAAFDGDDDKIGLHAVLCTLQECAKVLQTSSPT</sequence>
<dbReference type="EMBL" id="QUSY01000519">
    <property type="protein sequence ID" value="RHY28832.1"/>
    <property type="molecule type" value="Genomic_DNA"/>
</dbReference>
<evidence type="ECO:0000313" key="1">
    <source>
        <dbReference type="EMBL" id="RHY28832.1"/>
    </source>
</evidence>